<reference evidence="1 2" key="1">
    <citation type="journal article" date="2020" name="Appl. Environ. Microbiol.">
        <title>Genomic Characteristics of a Novel Species of Ammonia-Oxidizing Archaea from the Jiulong River Estuary.</title>
        <authorList>
            <person name="Zou D."/>
            <person name="Wan R."/>
            <person name="Han L."/>
            <person name="Xu M.N."/>
            <person name="Liu Y."/>
            <person name="Liu H."/>
            <person name="Kao S.J."/>
            <person name="Li M."/>
        </authorList>
    </citation>
    <scope>NUCLEOTIDE SEQUENCE [LARGE SCALE GENOMIC DNA]</scope>
    <source>
        <strain evidence="1">W1bin1</strain>
    </source>
</reference>
<organism evidence="1 2">
    <name type="scientific">Candidatus Nitrosomaritimum aestuariumsis</name>
    <dbReference type="NCBI Taxonomy" id="3342354"/>
    <lineage>
        <taxon>Archaea</taxon>
        <taxon>Nitrososphaerota</taxon>
        <taxon>Nitrososphaeria</taxon>
        <taxon>Nitrosopumilales</taxon>
        <taxon>Nitrosopumilaceae</taxon>
        <taxon>Candidatus Nitrosomaritimum</taxon>
    </lineage>
</organism>
<sequence length="297" mass="34399">MKIGYACQNLELQANTNNTFRLTSYSENKIIQTIEKNLEGCSRILSFNIKNKLLFFRLGSSFIPFASHPICKFDWEKYFQAEFVKIGKEIKKNDIRISMHPGQFVVLNSKKQDVVSSSIRELEYHSRLLDLLKLDESAKIQIHVGFPHGDKEKAKMDFIRNYDRLSKSVKKRLVIENDEHYFGINDCFEIHKAVDIPILLDTFHYSILNEGKSLEEIFELASKTWKNKDGLPMIDYSSQNPEGRKGKHCSSIDINNFENTISKLIHKDFDLMVEIKDKESSALKASKSLFGMKLIFV</sequence>
<protein>
    <submittedName>
        <fullName evidence="1">UV DNA damage repair endonuclease UvsE</fullName>
    </submittedName>
</protein>
<name>A0AC60VXW2_9ARCH</name>
<gene>
    <name evidence="1" type="primary">uvsE</name>
    <name evidence="1" type="ORF">H2B03_03255</name>
</gene>
<keyword evidence="1" id="KW-0378">Hydrolase</keyword>
<dbReference type="EMBL" id="JACEMZ010000012">
    <property type="protein sequence ID" value="MBA4452181.1"/>
    <property type="molecule type" value="Genomic_DNA"/>
</dbReference>
<comment type="caution">
    <text evidence="1">The sequence shown here is derived from an EMBL/GenBank/DDBJ whole genome shotgun (WGS) entry which is preliminary data.</text>
</comment>
<evidence type="ECO:0000313" key="2">
    <source>
        <dbReference type="Proteomes" id="UP000559653"/>
    </source>
</evidence>
<proteinExistence type="predicted"/>
<keyword evidence="1" id="KW-0540">Nuclease</keyword>
<dbReference type="Proteomes" id="UP000559653">
    <property type="component" value="Unassembled WGS sequence"/>
</dbReference>
<keyword evidence="1" id="KW-0255">Endonuclease</keyword>
<accession>A0AC60VXW2</accession>
<evidence type="ECO:0000313" key="1">
    <source>
        <dbReference type="EMBL" id="MBA4452181.1"/>
    </source>
</evidence>